<dbReference type="EMBL" id="CAMXCT010002400">
    <property type="protein sequence ID" value="CAI3997931.1"/>
    <property type="molecule type" value="Genomic_DNA"/>
</dbReference>
<keyword evidence="5" id="KW-1185">Reference proteome</keyword>
<feature type="transmembrane region" description="Helical" evidence="1">
    <location>
        <begin position="73"/>
        <end position="94"/>
    </location>
</feature>
<keyword evidence="1" id="KW-1133">Transmembrane helix</keyword>
<feature type="chain" id="PRO_5043270853" evidence="2">
    <location>
        <begin position="21"/>
        <end position="147"/>
    </location>
</feature>
<organism evidence="3">
    <name type="scientific">Cladocopium goreaui</name>
    <dbReference type="NCBI Taxonomy" id="2562237"/>
    <lineage>
        <taxon>Eukaryota</taxon>
        <taxon>Sar</taxon>
        <taxon>Alveolata</taxon>
        <taxon>Dinophyceae</taxon>
        <taxon>Suessiales</taxon>
        <taxon>Symbiodiniaceae</taxon>
        <taxon>Cladocopium</taxon>
    </lineage>
</organism>
<keyword evidence="1" id="KW-0812">Transmembrane</keyword>
<proteinExistence type="predicted"/>
<dbReference type="EMBL" id="CAMXCT030002400">
    <property type="protein sequence ID" value="CAL4785243.1"/>
    <property type="molecule type" value="Genomic_DNA"/>
</dbReference>
<keyword evidence="1" id="KW-0472">Membrane</keyword>
<feature type="transmembrane region" description="Helical" evidence="1">
    <location>
        <begin position="114"/>
        <end position="135"/>
    </location>
</feature>
<keyword evidence="2" id="KW-0732">Signal</keyword>
<protein>
    <submittedName>
        <fullName evidence="3">Uncharacterized protein</fullName>
    </submittedName>
</protein>
<name>A0A9P1CX64_9DINO</name>
<feature type="signal peptide" evidence="2">
    <location>
        <begin position="1"/>
        <end position="20"/>
    </location>
</feature>
<feature type="transmembrane region" description="Helical" evidence="1">
    <location>
        <begin position="44"/>
        <end position="66"/>
    </location>
</feature>
<reference evidence="4 5" key="2">
    <citation type="submission" date="2024-05" db="EMBL/GenBank/DDBJ databases">
        <authorList>
            <person name="Chen Y."/>
            <person name="Shah S."/>
            <person name="Dougan E. K."/>
            <person name="Thang M."/>
            <person name="Chan C."/>
        </authorList>
    </citation>
    <scope>NUCLEOTIDE SEQUENCE [LARGE SCALE GENOMIC DNA]</scope>
</reference>
<evidence type="ECO:0000313" key="3">
    <source>
        <dbReference type="EMBL" id="CAI3997931.1"/>
    </source>
</evidence>
<dbReference type="Proteomes" id="UP001152797">
    <property type="component" value="Unassembled WGS sequence"/>
</dbReference>
<dbReference type="OrthoDB" id="412972at2759"/>
<sequence>MAPWSIMGIGALLGMLAVDAVFDFGDPNAAKSYYCTLLPTLWSFPFVLRVAIPVVFSGLCVVANLIHSGSGSIFHLGTCVVLLIGGLPCFALSIDAVWKMCYSDLLPELAMSTLRGAHGVMAVIFVVSILLESVGASRSTAKSAKTQ</sequence>
<evidence type="ECO:0000256" key="2">
    <source>
        <dbReference type="SAM" id="SignalP"/>
    </source>
</evidence>
<dbReference type="AlphaFoldDB" id="A0A9P1CX64"/>
<reference evidence="3" key="1">
    <citation type="submission" date="2022-10" db="EMBL/GenBank/DDBJ databases">
        <authorList>
            <person name="Chen Y."/>
            <person name="Dougan E. K."/>
            <person name="Chan C."/>
            <person name="Rhodes N."/>
            <person name="Thang M."/>
        </authorList>
    </citation>
    <scope>NUCLEOTIDE SEQUENCE</scope>
</reference>
<evidence type="ECO:0000256" key="1">
    <source>
        <dbReference type="SAM" id="Phobius"/>
    </source>
</evidence>
<comment type="caution">
    <text evidence="3">The sequence shown here is derived from an EMBL/GenBank/DDBJ whole genome shotgun (WGS) entry which is preliminary data.</text>
</comment>
<dbReference type="EMBL" id="CAMXCT020002400">
    <property type="protein sequence ID" value="CAL1151306.1"/>
    <property type="molecule type" value="Genomic_DNA"/>
</dbReference>
<accession>A0A9P1CX64</accession>
<evidence type="ECO:0000313" key="5">
    <source>
        <dbReference type="Proteomes" id="UP001152797"/>
    </source>
</evidence>
<evidence type="ECO:0000313" key="4">
    <source>
        <dbReference type="EMBL" id="CAL4785243.1"/>
    </source>
</evidence>
<gene>
    <name evidence="3" type="ORF">C1SCF055_LOCUS24269</name>
</gene>